<sequence length="135" mass="16099">MNATISTSSSIVLFRRVIREGLRYRAFKQDSWWRNNVKELFRENKSVSDPKEIESLQSRVKSYRFYLKASKDIQNLLEEYNIGIPVRERLEKSSNRVGLKLPEWPEVREQQIRAREQQNNRSTLADQNNTDKPQQ</sequence>
<dbReference type="GeneID" id="14873706"/>
<keyword evidence="3" id="KW-1185">Reference proteome</keyword>
<dbReference type="OrthoDB" id="15893at2759"/>
<reference evidence="3" key="1">
    <citation type="journal article" date="2011" name="Genome Res.">
        <title>Phylogeny-wide analysis of social amoeba genomes highlights ancient origins for complex intercellular communication.</title>
        <authorList>
            <person name="Heidel A.J."/>
            <person name="Lawal H.M."/>
            <person name="Felder M."/>
            <person name="Schilde C."/>
            <person name="Helps N.R."/>
            <person name="Tunggal B."/>
            <person name="Rivero F."/>
            <person name="John U."/>
            <person name="Schleicher M."/>
            <person name="Eichinger L."/>
            <person name="Platzer M."/>
            <person name="Noegel A.A."/>
            <person name="Schaap P."/>
            <person name="Gloeckner G."/>
        </authorList>
    </citation>
    <scope>NUCLEOTIDE SEQUENCE [LARGE SCALE GENOMIC DNA]</scope>
    <source>
        <strain evidence="3">SH3</strain>
    </source>
</reference>
<dbReference type="OMA" id="WRTNVIQ"/>
<evidence type="ECO:0000256" key="1">
    <source>
        <dbReference type="SAM" id="MobiDB-lite"/>
    </source>
</evidence>
<name>F4PRC3_CACFS</name>
<dbReference type="Proteomes" id="UP000007797">
    <property type="component" value="Unassembled WGS sequence"/>
</dbReference>
<accession>F4PRC3</accession>
<proteinExistence type="predicted"/>
<gene>
    <name evidence="2" type="ORF">DFA_02007</name>
</gene>
<feature type="region of interest" description="Disordered" evidence="1">
    <location>
        <begin position="110"/>
        <end position="135"/>
    </location>
</feature>
<dbReference type="AlphaFoldDB" id="F4PRC3"/>
<evidence type="ECO:0000313" key="2">
    <source>
        <dbReference type="EMBL" id="EGG22117.1"/>
    </source>
</evidence>
<organism evidence="2 3">
    <name type="scientific">Cavenderia fasciculata</name>
    <name type="common">Slime mold</name>
    <name type="synonym">Dictyostelium fasciculatum</name>
    <dbReference type="NCBI Taxonomy" id="261658"/>
    <lineage>
        <taxon>Eukaryota</taxon>
        <taxon>Amoebozoa</taxon>
        <taxon>Evosea</taxon>
        <taxon>Eumycetozoa</taxon>
        <taxon>Dictyostelia</taxon>
        <taxon>Acytosteliales</taxon>
        <taxon>Cavenderiaceae</taxon>
        <taxon>Cavenderia</taxon>
    </lineage>
</organism>
<protein>
    <submittedName>
        <fullName evidence="2">Uncharacterized protein</fullName>
    </submittedName>
</protein>
<dbReference type="EMBL" id="GL883010">
    <property type="protein sequence ID" value="EGG22117.1"/>
    <property type="molecule type" value="Genomic_DNA"/>
</dbReference>
<evidence type="ECO:0000313" key="3">
    <source>
        <dbReference type="Proteomes" id="UP000007797"/>
    </source>
</evidence>
<dbReference type="STRING" id="1054147.F4PRC3"/>
<dbReference type="RefSeq" id="XP_004359968.1">
    <property type="nucleotide sequence ID" value="XM_004359911.1"/>
</dbReference>
<dbReference type="KEGG" id="dfa:DFA_02007"/>
<feature type="compositionally biased region" description="Polar residues" evidence="1">
    <location>
        <begin position="119"/>
        <end position="135"/>
    </location>
</feature>
<dbReference type="Pfam" id="PF13233">
    <property type="entry name" value="Complex1_LYR_2"/>
    <property type="match status" value="1"/>
</dbReference>